<comment type="caution">
    <text evidence="12">The sequence shown here is derived from an EMBL/GenBank/DDBJ whole genome shotgun (WGS) entry which is preliminary data.</text>
</comment>
<dbReference type="PANTHER" id="PTHR32170:SF3">
    <property type="entry name" value="PROTEASOME ACTIVATOR COMPLEX SUBUNIT 4"/>
    <property type="match status" value="1"/>
</dbReference>
<comment type="subcellular location">
    <subcellularLocation>
        <location evidence="2">Cytoplasm</location>
    </subcellularLocation>
    <subcellularLocation>
        <location evidence="1">Nucleus speckle</location>
    </subcellularLocation>
</comment>
<name>A0A9P6F720_9FUNG</name>
<evidence type="ECO:0000313" key="12">
    <source>
        <dbReference type="EMBL" id="KAF9544464.1"/>
    </source>
</evidence>
<keyword evidence="13" id="KW-1185">Reference proteome</keyword>
<evidence type="ECO:0000256" key="3">
    <source>
        <dbReference type="ARBA" id="ARBA00005739"/>
    </source>
</evidence>
<dbReference type="GO" id="GO:0016504">
    <property type="term" value="F:peptidase activator activity"/>
    <property type="evidence" value="ECO:0007669"/>
    <property type="project" value="InterPro"/>
</dbReference>
<evidence type="ECO:0000256" key="8">
    <source>
        <dbReference type="ARBA" id="ARBA00023242"/>
    </source>
</evidence>
<evidence type="ECO:0000259" key="9">
    <source>
        <dbReference type="Pfam" id="PF11919"/>
    </source>
</evidence>
<dbReference type="InterPro" id="IPR021843">
    <property type="entry name" value="PSME4_C"/>
</dbReference>
<dbReference type="PANTHER" id="PTHR32170">
    <property type="entry name" value="PROTEASOME ACTIVATOR COMPLEX SUBUNIT 4"/>
    <property type="match status" value="1"/>
</dbReference>
<dbReference type="GO" id="GO:0010499">
    <property type="term" value="P:proteasomal ubiquitin-independent protein catabolic process"/>
    <property type="evidence" value="ECO:0007669"/>
    <property type="project" value="TreeGrafter"/>
</dbReference>
<organism evidence="12 13">
    <name type="scientific">Mortierella hygrophila</name>
    <dbReference type="NCBI Taxonomy" id="979708"/>
    <lineage>
        <taxon>Eukaryota</taxon>
        <taxon>Fungi</taxon>
        <taxon>Fungi incertae sedis</taxon>
        <taxon>Mucoromycota</taxon>
        <taxon>Mortierellomycotina</taxon>
        <taxon>Mortierellomycetes</taxon>
        <taxon>Mortierellales</taxon>
        <taxon>Mortierellaceae</taxon>
        <taxon>Mortierella</taxon>
    </lineage>
</organism>
<dbReference type="InterPro" id="IPR035309">
    <property type="entry name" value="PSME4"/>
</dbReference>
<evidence type="ECO:0008006" key="14">
    <source>
        <dbReference type="Google" id="ProtNLM"/>
    </source>
</evidence>
<evidence type="ECO:0000256" key="7">
    <source>
        <dbReference type="ARBA" id="ARBA00023204"/>
    </source>
</evidence>
<dbReference type="InterPro" id="IPR016024">
    <property type="entry name" value="ARM-type_fold"/>
</dbReference>
<keyword evidence="8" id="KW-0539">Nucleus</keyword>
<evidence type="ECO:0000313" key="13">
    <source>
        <dbReference type="Proteomes" id="UP000723463"/>
    </source>
</evidence>
<proteinExistence type="inferred from homology"/>
<keyword evidence="6" id="KW-0227">DNA damage</keyword>
<dbReference type="GO" id="GO:0006281">
    <property type="term" value="P:DNA repair"/>
    <property type="evidence" value="ECO:0007669"/>
    <property type="project" value="UniProtKB-KW"/>
</dbReference>
<dbReference type="Gene3D" id="1.25.10.10">
    <property type="entry name" value="Leucine-rich Repeat Variant"/>
    <property type="match status" value="1"/>
</dbReference>
<evidence type="ECO:0000259" key="11">
    <source>
        <dbReference type="Pfam" id="PF23096"/>
    </source>
</evidence>
<sequence length="1874" mass="213228">MPPYTVAMNIIERPDPHWGDLSSALHNILPYANDLALEASEMLNNIIHHLGLSLKSEDYAPGTLYWGKQLHQYLDLKYALPKQTRVSLAKVFWELTIAPGMDATMVEFFALTCRRLIKKKDLIGREDLILPWRPLYDILERTLFPKNRQRALLSESKRMLKIVWLAEDSQRLFPPEAPSQILEEFLPKMSTSNLPELLKAQSYLATFLPTSIESGMDPREWLPAIFRLWSMVVQSTEFDRNFLALVGRVAADNIGVKDMFTQSQTRTVFAAGLSALNLPVGKGQRSNAVDSQGGTSHSTISRSGMRMITFVMFIINTINPVTEKESPESSTLSHLAELIQATESFYHPSNYGKWSYVLALFLEALARDYLERWNEEKLPNCKTPQEYRLTTELNSRFVETVRGVTYQLMFSKDQRAVATNQKTLRYLAWIEPSLIIPGVLERAYPSLESLTESHRTTSVISALGALAIPMLNRDHYPQGGKHLAPLLHLTVPGVDMNDPVKTWYTLLFVTSMISTVPIRDLTEMGSAGFEWGGIDIDMLDSEGTVDLDLEDSSRKASTADFEEWLMKFLRRIILMFENYPDTSQGAKKDQVERSVTATISYCFESLFQQISPKLYDMTTKLVIDLVESAPLSNAENAMGAFISCWAGADSKNAMARLFPTLDRQIRSELEHGASSVPSLTYSHLNRDNSLHYYQTLLDRLIGCGDLLGHKVELISLIRLMTEKCQDRRGYKLAAKAVCSALSGLLVIAPMDLRSHEPSRWNDPAFMAESHNHWGTLGAPGTEAINWHVPSQDEINFAIELIDTFHVPAMERLRELMTSTMLEGKQLAIEICKSLMMVKAVIASMVTLVEDDGDSPVSKSSDDTASVQPLKRIESGYCLTDLSDPRTIKVRKIRAETGKLLHELMMFFQTKREDDVVNIKVVVKAARIFLSDHGVDSNTFDNNKKGHDFLKEMHRIPGLKKVYPRFMRCRRASLQLMLRLKINSFGRAKTEMHDSLILGLTELSLSQYTDVRKKSQIALIKAVKCYQGAKNLVLPILLKSLESSNTDFERIKGALYLLNAKAFALPCLRDWRFAPEYILRLCTAHHADKPSVQTLVRKCFMEYIMNLTNASFKILISSEFRDTVHQFIELHSLQFEPDTLSRSTTKANNRRLNNIKAYDNLVLSLTELVQDESLHWRYQTMAMSFLELLMRPEIPCSREIAEFETKSLLSEMPTVRRIALSSLSITMVNIKVRTYAQGDPYSLIIRKASNPLKRIVTLPETIPDDFTWEYLKASVTEVNYDHPESSLMDDSTSTGWLAWPKSYKAYLPRTETFIMPEVDADSRPAFDHLEQFFGQESFWEKHIEYVAQEPVRGERHDSFSTDQARLYKSIFGLWEDKFLDVIVPPLTKLCAKVDDKNSQRTAAELMGGLIRGSKHWKKSGLDRMWAMLTPLLKKAFQQCTPDSLLYWERFVKYCCHSRDPRRVLPLITLIFNTPLDKDSTAAFSESKNLFFTRAVLVSFSWRVSLLTPALRADCLRHVTHPYKQVREILGHVINELFQLAPHPSYKSVDAFLKDQDALGGASSPMVEQIDEKSAHQITELVKNLEKWRAERPPAVQGASDYTNASKTVLAWVYQALTGFRVLSTYGVILPLVPEIFQMQDIPDDQDLQQLATLSLLQLGRFVYPAGMVPTLVDMFCRILKESTSWHVRNNVLPVVQIFFYNNLYSMDVQMMVKVMDAVSGMLLDPQIEVRQLAASTLSGIVRCSQRTAIQTLISHFKKLLLSTPLPARNKRDRSLPKETLPEGYSEAVVKRHAGVLGLSCLLEAFPYDVPQWMPEAMVFLAKYFSDPPPISTTVKKTFGDFKRTHQDTWHEDQKHFDPEQLEVLSDMLISPSYYA</sequence>
<dbReference type="InterPro" id="IPR011989">
    <property type="entry name" value="ARM-like"/>
</dbReference>
<keyword evidence="5" id="KW-0677">Repeat</keyword>
<dbReference type="EMBL" id="JAAAXW010000090">
    <property type="protein sequence ID" value="KAF9544464.1"/>
    <property type="molecule type" value="Genomic_DNA"/>
</dbReference>
<dbReference type="Pfam" id="PF16507">
    <property type="entry name" value="HEAT_PSME4_mid"/>
    <property type="match status" value="1"/>
</dbReference>
<gene>
    <name evidence="12" type="ORF">EC957_012066</name>
</gene>
<evidence type="ECO:0000256" key="2">
    <source>
        <dbReference type="ARBA" id="ARBA00004496"/>
    </source>
</evidence>
<dbReference type="InterPro" id="IPR055455">
    <property type="entry name" value="HEAT_PSME4"/>
</dbReference>
<keyword evidence="7" id="KW-0234">DNA repair</keyword>
<evidence type="ECO:0000256" key="5">
    <source>
        <dbReference type="ARBA" id="ARBA00022737"/>
    </source>
</evidence>
<dbReference type="GO" id="GO:0016607">
    <property type="term" value="C:nuclear speck"/>
    <property type="evidence" value="ECO:0007669"/>
    <property type="project" value="UniProtKB-SubCell"/>
</dbReference>
<evidence type="ECO:0000259" key="10">
    <source>
        <dbReference type="Pfam" id="PF16507"/>
    </source>
</evidence>
<dbReference type="Pfam" id="PF23096">
    <property type="entry name" value="HEAT_PSME4"/>
    <property type="match status" value="1"/>
</dbReference>
<evidence type="ECO:0000256" key="4">
    <source>
        <dbReference type="ARBA" id="ARBA00022490"/>
    </source>
</evidence>
<feature type="domain" description="Proteasome activator Blm10 middle HEAT repeats region" evidence="10">
    <location>
        <begin position="335"/>
        <end position="847"/>
    </location>
</feature>
<feature type="domain" description="Proteasome activator complex subunit 4 C-terminal" evidence="9">
    <location>
        <begin position="1788"/>
        <end position="1874"/>
    </location>
</feature>
<dbReference type="Pfam" id="PF11919">
    <property type="entry name" value="PSME4_C"/>
    <property type="match status" value="1"/>
</dbReference>
<dbReference type="SUPFAM" id="SSF48371">
    <property type="entry name" value="ARM repeat"/>
    <property type="match status" value="2"/>
</dbReference>
<dbReference type="GO" id="GO:0070628">
    <property type="term" value="F:proteasome binding"/>
    <property type="evidence" value="ECO:0007669"/>
    <property type="project" value="InterPro"/>
</dbReference>
<feature type="domain" description="Proteasome activator complex subunit 4-like HEAT repeat-like" evidence="11">
    <location>
        <begin position="1282"/>
        <end position="1488"/>
    </location>
</feature>
<keyword evidence="4" id="KW-0963">Cytoplasm</keyword>
<dbReference type="InterPro" id="IPR032430">
    <property type="entry name" value="Blm10_mid"/>
</dbReference>
<evidence type="ECO:0000256" key="6">
    <source>
        <dbReference type="ARBA" id="ARBA00022763"/>
    </source>
</evidence>
<reference evidence="12" key="1">
    <citation type="journal article" date="2020" name="Fungal Divers.">
        <title>Resolving the Mortierellaceae phylogeny through synthesis of multi-gene phylogenetics and phylogenomics.</title>
        <authorList>
            <person name="Vandepol N."/>
            <person name="Liber J."/>
            <person name="Desiro A."/>
            <person name="Na H."/>
            <person name="Kennedy M."/>
            <person name="Barry K."/>
            <person name="Grigoriev I.V."/>
            <person name="Miller A.N."/>
            <person name="O'Donnell K."/>
            <person name="Stajich J.E."/>
            <person name="Bonito G."/>
        </authorList>
    </citation>
    <scope>NUCLEOTIDE SEQUENCE</scope>
    <source>
        <strain evidence="12">NRRL 2591</strain>
    </source>
</reference>
<comment type="similarity">
    <text evidence="3">Belongs to the BLM10 family.</text>
</comment>
<dbReference type="GO" id="GO:0005829">
    <property type="term" value="C:cytosol"/>
    <property type="evidence" value="ECO:0007669"/>
    <property type="project" value="TreeGrafter"/>
</dbReference>
<accession>A0A9P6F720</accession>
<evidence type="ECO:0000256" key="1">
    <source>
        <dbReference type="ARBA" id="ARBA00004324"/>
    </source>
</evidence>
<dbReference type="Proteomes" id="UP000723463">
    <property type="component" value="Unassembled WGS sequence"/>
</dbReference>
<protein>
    <recommendedName>
        <fullName evidence="14">Proteasome activator subunit 4</fullName>
    </recommendedName>
</protein>